<gene>
    <name evidence="1" type="ORF">Edafosvirus12_1</name>
</gene>
<reference evidence="1" key="1">
    <citation type="submission" date="2018-10" db="EMBL/GenBank/DDBJ databases">
        <title>Hidden diversity of soil giant viruses.</title>
        <authorList>
            <person name="Schulz F."/>
            <person name="Alteio L."/>
            <person name="Goudeau D."/>
            <person name="Ryan E.M."/>
            <person name="Malmstrom R.R."/>
            <person name="Blanchard J."/>
            <person name="Woyke T."/>
        </authorList>
    </citation>
    <scope>NUCLEOTIDE SEQUENCE</scope>
    <source>
        <strain evidence="1">EDV1</strain>
    </source>
</reference>
<dbReference type="EMBL" id="MK072077">
    <property type="protein sequence ID" value="AYV78402.1"/>
    <property type="molecule type" value="Genomic_DNA"/>
</dbReference>
<accession>A0A3G4ZU23</accession>
<sequence>STPTEIKDEQAEKNAIKLNIINMFSKSNSHYEPIRKAVEYYNTTNVPFVARNPYDVVKRIVEHMPLDVIVKNSNGFKTLAWEILITPPENLPFAFSEIGELMFHIVSQEKAIPGNDVTWEEKIKKIITNTE</sequence>
<name>A0A3G4ZU23_9VIRU</name>
<organism evidence="1">
    <name type="scientific">Edafosvirus sp</name>
    <dbReference type="NCBI Taxonomy" id="2487765"/>
    <lineage>
        <taxon>Viruses</taxon>
        <taxon>Varidnaviria</taxon>
        <taxon>Bamfordvirae</taxon>
        <taxon>Nucleocytoviricota</taxon>
        <taxon>Megaviricetes</taxon>
        <taxon>Imitervirales</taxon>
        <taxon>Mimiviridae</taxon>
        <taxon>Klosneuvirinae</taxon>
    </lineage>
</organism>
<feature type="non-terminal residue" evidence="1">
    <location>
        <position position="1"/>
    </location>
</feature>
<protein>
    <submittedName>
        <fullName evidence="1">Uncharacterized protein</fullName>
    </submittedName>
</protein>
<proteinExistence type="predicted"/>
<evidence type="ECO:0000313" key="1">
    <source>
        <dbReference type="EMBL" id="AYV78402.1"/>
    </source>
</evidence>